<proteinExistence type="predicted"/>
<dbReference type="Gene3D" id="2.40.30.10">
    <property type="entry name" value="Translation factors"/>
    <property type="match status" value="1"/>
</dbReference>
<accession>A0A1G7X897</accession>
<dbReference type="GO" id="GO:0005525">
    <property type="term" value="F:GTP binding"/>
    <property type="evidence" value="ECO:0007669"/>
    <property type="project" value="UniProtKB-KW"/>
</dbReference>
<feature type="domain" description="Tr-type G" evidence="2">
    <location>
        <begin position="1"/>
        <end position="164"/>
    </location>
</feature>
<keyword evidence="4" id="KW-1185">Reference proteome</keyword>
<dbReference type="Gene3D" id="1.10.10.10">
    <property type="entry name" value="Winged helix-like DNA-binding domain superfamily/Winged helix DNA-binding domain"/>
    <property type="match status" value="1"/>
</dbReference>
<dbReference type="PANTHER" id="PTHR43721:SF22">
    <property type="entry name" value="ELONGATION FACTOR TU, MITOCHONDRIAL"/>
    <property type="match status" value="1"/>
</dbReference>
<dbReference type="InterPro" id="IPR000795">
    <property type="entry name" value="T_Tr_GTP-bd_dom"/>
</dbReference>
<dbReference type="Pfam" id="PF00009">
    <property type="entry name" value="GTP_EFTU"/>
    <property type="match status" value="1"/>
</dbReference>
<dbReference type="GO" id="GO:0003723">
    <property type="term" value="F:RNA binding"/>
    <property type="evidence" value="ECO:0007669"/>
    <property type="project" value="InterPro"/>
</dbReference>
<dbReference type="PROSITE" id="PS51722">
    <property type="entry name" value="G_TR_2"/>
    <property type="match status" value="1"/>
</dbReference>
<dbReference type="RefSeq" id="WP_093088193.1">
    <property type="nucleotide sequence ID" value="NZ_FNBE01000015.1"/>
</dbReference>
<protein>
    <submittedName>
        <fullName evidence="3">Selenocysteine-specific elongation factor</fullName>
    </submittedName>
</protein>
<dbReference type="InterPro" id="IPR050055">
    <property type="entry name" value="EF-Tu_GTPase"/>
</dbReference>
<dbReference type="GO" id="GO:0003746">
    <property type="term" value="F:translation elongation factor activity"/>
    <property type="evidence" value="ECO:0007669"/>
    <property type="project" value="UniProtKB-KW"/>
</dbReference>
<dbReference type="GO" id="GO:0001514">
    <property type="term" value="P:selenocysteine incorporation"/>
    <property type="evidence" value="ECO:0007669"/>
    <property type="project" value="InterPro"/>
</dbReference>
<dbReference type="Pfam" id="PF25461">
    <property type="entry name" value="Beta-barrel_SelB"/>
    <property type="match status" value="1"/>
</dbReference>
<dbReference type="SUPFAM" id="SSF50447">
    <property type="entry name" value="Translation proteins"/>
    <property type="match status" value="1"/>
</dbReference>
<dbReference type="Proteomes" id="UP000198967">
    <property type="component" value="Unassembled WGS sequence"/>
</dbReference>
<dbReference type="Pfam" id="PF09107">
    <property type="entry name" value="WHD_3rd_SelB"/>
    <property type="match status" value="1"/>
</dbReference>
<dbReference type="InterPro" id="IPR057335">
    <property type="entry name" value="Beta-barrel_SelB"/>
</dbReference>
<evidence type="ECO:0000313" key="3">
    <source>
        <dbReference type="EMBL" id="SDG80402.1"/>
    </source>
</evidence>
<dbReference type="AlphaFoldDB" id="A0A1G7X897"/>
<dbReference type="GO" id="GO:0003924">
    <property type="term" value="F:GTPase activity"/>
    <property type="evidence" value="ECO:0007669"/>
    <property type="project" value="InterPro"/>
</dbReference>
<evidence type="ECO:0000256" key="1">
    <source>
        <dbReference type="ARBA" id="ARBA00023134"/>
    </source>
</evidence>
<dbReference type="OrthoDB" id="9803139at2"/>
<name>A0A1G7X897_PSEOR</name>
<sequence length="582" mass="61464">MRTHVVATAGHVDHGKSTLVRALTGMEPDRYAEERRRGMTLDLGFAWARIGEDSVAFVDVPGHERFVTTMLAGVGPVPAVLLVVAADGGWMPQTAEHAEALAALGVRHGLLVVTRSDLLEPELALAEAREQLPDWPAVAVSGATGAGLDELRTALHALVRGLPEPDPAAPVRFWVDRAFTVRGAGTVVTGTLAEGTLSREDELVLGDRRIGVRGLESLGETVRTARGVTRVAANLRGIGVDEIGRGAALCTPGAWLTVSELDGRVHGSAADLPRAPILHIGSAAVSVRVRPLGEDVVRLRLDRPLPLRIGDRVVLRDPGRRAVTGLTVLDVRPPQLRRRGAARARAAELAAVTGAPDAADELRRRGTVRAADLVAMGVPAAAVEAVSALRGGGWLLAPARVPALVEALRAAVTAHDRADPLDPGLPIEAARHALGLPHPALVAELLTGQDTLVARDGRIRRAIDAGLPDALRTALDAVRSDLAVAPFAAPDAERLADLGLGPKQVATLVRAGELSTVGDGVLLLPDAEDRAVEILRGLPETFTLSEAREALGTTRRVAVPLLEHLARRRRTVRTDDGRHRLR</sequence>
<dbReference type="PANTHER" id="PTHR43721">
    <property type="entry name" value="ELONGATION FACTOR TU-RELATED"/>
    <property type="match status" value="1"/>
</dbReference>
<dbReference type="InterPro" id="IPR027417">
    <property type="entry name" value="P-loop_NTPase"/>
</dbReference>
<evidence type="ECO:0000313" key="4">
    <source>
        <dbReference type="Proteomes" id="UP000198967"/>
    </source>
</evidence>
<keyword evidence="3" id="KW-0251">Elongation factor</keyword>
<dbReference type="InterPro" id="IPR009000">
    <property type="entry name" value="Transl_B-barrel_sf"/>
</dbReference>
<dbReference type="InterPro" id="IPR036390">
    <property type="entry name" value="WH_DNA-bd_sf"/>
</dbReference>
<dbReference type="STRING" id="366584.SAMN05216377_115117"/>
<evidence type="ECO:0000259" key="2">
    <source>
        <dbReference type="PROSITE" id="PS51722"/>
    </source>
</evidence>
<keyword evidence="3" id="KW-0648">Protein biosynthesis</keyword>
<dbReference type="Gene3D" id="3.40.50.300">
    <property type="entry name" value="P-loop containing nucleotide triphosphate hydrolases"/>
    <property type="match status" value="1"/>
</dbReference>
<dbReference type="EMBL" id="FNBE01000015">
    <property type="protein sequence ID" value="SDG80402.1"/>
    <property type="molecule type" value="Genomic_DNA"/>
</dbReference>
<reference evidence="3 4" key="1">
    <citation type="submission" date="2016-10" db="EMBL/GenBank/DDBJ databases">
        <authorList>
            <person name="de Groot N.N."/>
        </authorList>
    </citation>
    <scope>NUCLEOTIDE SEQUENCE [LARGE SCALE GENOMIC DNA]</scope>
    <source>
        <strain evidence="3 4">CGMCC 4.3143</strain>
    </source>
</reference>
<keyword evidence="1" id="KW-0547">Nucleotide-binding</keyword>
<dbReference type="InterPro" id="IPR036388">
    <property type="entry name" value="WH-like_DNA-bd_sf"/>
</dbReference>
<organism evidence="3 4">
    <name type="scientific">Pseudonocardia oroxyli</name>
    <dbReference type="NCBI Taxonomy" id="366584"/>
    <lineage>
        <taxon>Bacteria</taxon>
        <taxon>Bacillati</taxon>
        <taxon>Actinomycetota</taxon>
        <taxon>Actinomycetes</taxon>
        <taxon>Pseudonocardiales</taxon>
        <taxon>Pseudonocardiaceae</taxon>
        <taxon>Pseudonocardia</taxon>
    </lineage>
</organism>
<dbReference type="SUPFAM" id="SSF46785">
    <property type="entry name" value="Winged helix' DNA-binding domain"/>
    <property type="match status" value="1"/>
</dbReference>
<gene>
    <name evidence="3" type="ORF">SAMN05216377_115117</name>
</gene>
<dbReference type="InterPro" id="IPR015191">
    <property type="entry name" value="SelB_WHD4"/>
</dbReference>
<dbReference type="SUPFAM" id="SSF52540">
    <property type="entry name" value="P-loop containing nucleoside triphosphate hydrolases"/>
    <property type="match status" value="1"/>
</dbReference>
<keyword evidence="1" id="KW-0342">GTP-binding</keyword>
<dbReference type="GO" id="GO:0005737">
    <property type="term" value="C:cytoplasm"/>
    <property type="evidence" value="ECO:0007669"/>
    <property type="project" value="InterPro"/>
</dbReference>